<proteinExistence type="predicted"/>
<dbReference type="Pfam" id="PF17171">
    <property type="entry name" value="GST_C_6"/>
    <property type="match status" value="1"/>
</dbReference>
<dbReference type="InterPro" id="IPR026928">
    <property type="entry name" value="FAX/IsoI-like"/>
</dbReference>
<dbReference type="Gene3D" id="1.20.1050.10">
    <property type="match status" value="1"/>
</dbReference>
<dbReference type="Pfam" id="PF17172">
    <property type="entry name" value="GST_N_4"/>
    <property type="match status" value="1"/>
</dbReference>
<dbReference type="Proteomes" id="UP000326354">
    <property type="component" value="Chromosome"/>
</dbReference>
<dbReference type="Gene3D" id="3.40.30.10">
    <property type="entry name" value="Glutaredoxin"/>
    <property type="match status" value="1"/>
</dbReference>
<dbReference type="InterPro" id="IPR033468">
    <property type="entry name" value="Metaxin_GST"/>
</dbReference>
<dbReference type="KEGG" id="uam:UABAM_02637"/>
<sequence>MIHLNQFSKIPNKPDPSPFCVKCEIFMKMNDIEHKCRLGNVQKAPKKKLPYIEDGETIICDSEDILHYLAKKFDIDMDKDLSNREKAISFGMRKMLEEHFYFLLVYARWIDDEGWADTSQTMKKLFPPVLRSILPGVIRKGLKKTLHGQGTGRHSHEEIVVKVNEVFQSLESLLDGKDFLMGDKPTLLDVSAFSFLTAVANYPSFATKELQKYKSLVDYEKRIAQQYYTENS</sequence>
<dbReference type="PROSITE" id="PS50404">
    <property type="entry name" value="GST_NTER"/>
    <property type="match status" value="1"/>
</dbReference>
<organism evidence="2 3">
    <name type="scientific">Uabimicrobium amorphum</name>
    <dbReference type="NCBI Taxonomy" id="2596890"/>
    <lineage>
        <taxon>Bacteria</taxon>
        <taxon>Pseudomonadati</taxon>
        <taxon>Planctomycetota</taxon>
        <taxon>Candidatus Uabimicrobiia</taxon>
        <taxon>Candidatus Uabimicrobiales</taxon>
        <taxon>Candidatus Uabimicrobiaceae</taxon>
        <taxon>Candidatus Uabimicrobium</taxon>
    </lineage>
</organism>
<accession>A0A5S9IMJ3</accession>
<dbReference type="RefSeq" id="WP_229759395.1">
    <property type="nucleotide sequence ID" value="NZ_AP019860.1"/>
</dbReference>
<dbReference type="SFLD" id="SFLDG01200">
    <property type="entry name" value="SUF1.1"/>
    <property type="match status" value="1"/>
</dbReference>
<dbReference type="PANTHER" id="PTHR12289">
    <property type="entry name" value="METAXIN RELATED"/>
    <property type="match status" value="1"/>
</dbReference>
<dbReference type="AlphaFoldDB" id="A0A5S9IMJ3"/>
<evidence type="ECO:0000313" key="2">
    <source>
        <dbReference type="EMBL" id="BBM84280.1"/>
    </source>
</evidence>
<dbReference type="EMBL" id="AP019860">
    <property type="protein sequence ID" value="BBM84280.1"/>
    <property type="molecule type" value="Genomic_DNA"/>
</dbReference>
<dbReference type="InterPro" id="IPR004045">
    <property type="entry name" value="Glutathione_S-Trfase_N"/>
</dbReference>
<protein>
    <recommendedName>
        <fullName evidence="1">GST N-terminal domain-containing protein</fullName>
    </recommendedName>
</protein>
<dbReference type="SUPFAM" id="SSF52833">
    <property type="entry name" value="Thioredoxin-like"/>
    <property type="match status" value="1"/>
</dbReference>
<dbReference type="InterPro" id="IPR012336">
    <property type="entry name" value="Thioredoxin-like_fold"/>
</dbReference>
<feature type="domain" description="GST N-terminal" evidence="1">
    <location>
        <begin position="1"/>
        <end position="77"/>
    </location>
</feature>
<reference evidence="2 3" key="1">
    <citation type="submission" date="2019-08" db="EMBL/GenBank/DDBJ databases">
        <title>Complete genome sequence of Candidatus Uab amorphum.</title>
        <authorList>
            <person name="Shiratori T."/>
            <person name="Suzuki S."/>
            <person name="Kakizawa Y."/>
            <person name="Ishida K."/>
        </authorList>
    </citation>
    <scope>NUCLEOTIDE SEQUENCE [LARGE SCALE GENOMIC DNA]</scope>
    <source>
        <strain evidence="2 3">SRT547</strain>
    </source>
</reference>
<keyword evidence="3" id="KW-1185">Reference proteome</keyword>
<dbReference type="CDD" id="cd03193">
    <property type="entry name" value="GST_C_Metaxin"/>
    <property type="match status" value="1"/>
</dbReference>
<gene>
    <name evidence="2" type="ORF">UABAM_02637</name>
</gene>
<evidence type="ECO:0000259" key="1">
    <source>
        <dbReference type="PROSITE" id="PS50404"/>
    </source>
</evidence>
<dbReference type="PANTHER" id="PTHR12289:SF41">
    <property type="entry name" value="FAILED AXON CONNECTIONS-RELATED"/>
    <property type="match status" value="1"/>
</dbReference>
<evidence type="ECO:0000313" key="3">
    <source>
        <dbReference type="Proteomes" id="UP000326354"/>
    </source>
</evidence>
<dbReference type="InterPro" id="IPR036282">
    <property type="entry name" value="Glutathione-S-Trfase_C_sf"/>
</dbReference>
<dbReference type="InterPro" id="IPR036249">
    <property type="entry name" value="Thioredoxin-like_sf"/>
</dbReference>
<dbReference type="SUPFAM" id="SSF47616">
    <property type="entry name" value="GST C-terminal domain-like"/>
    <property type="match status" value="1"/>
</dbReference>
<dbReference type="SFLD" id="SFLDS00019">
    <property type="entry name" value="Glutathione_Transferase_(cytos"/>
    <property type="match status" value="1"/>
</dbReference>
<name>A0A5S9IMJ3_UABAM</name>
<dbReference type="InterPro" id="IPR050931">
    <property type="entry name" value="Mito_Protein_Transport_Metaxin"/>
</dbReference>
<dbReference type="SFLD" id="SFLDG01180">
    <property type="entry name" value="SUF1"/>
    <property type="match status" value="1"/>
</dbReference>
<dbReference type="GO" id="GO:0005737">
    <property type="term" value="C:cytoplasm"/>
    <property type="evidence" value="ECO:0007669"/>
    <property type="project" value="TreeGrafter"/>
</dbReference>
<dbReference type="InterPro" id="IPR040079">
    <property type="entry name" value="Glutathione_S-Trfase"/>
</dbReference>